<dbReference type="RefSeq" id="WP_050612244.1">
    <property type="nucleotide sequence ID" value="NZ_AYYP01000029.1"/>
</dbReference>
<sequence length="260" mass="28523">MVLVKELVTEFERFAPKELAMPKDPVGLQLGFLEQEVTKMMVTLDVRPETVAEAIANGCDFIFAHHPAVFRPIQPFDLAQPQNQMYAEILKHNITVYAAHTNLDCAAGGMNDWLAMALDLQAVKPLREDGLGRIGNLATEMTVADFAAYCKQVFKLQGLRVISADLNAKVKRVAVLGGAGGSFYEAALAQGAEAYVTGDISYHTGHDVLAAGLNVFDVGHHVESICKPHLKSLFEQIIRQKGWNLPVIESKLNTDPFIFC</sequence>
<gene>
    <name evidence="6" type="ORF">FC14_GL001755</name>
</gene>
<feature type="binding site" evidence="5">
    <location>
        <position position="66"/>
    </location>
    <ligand>
        <name>a divalent metal cation</name>
        <dbReference type="ChEBI" id="CHEBI:60240"/>
        <label>1</label>
    </ligand>
</feature>
<dbReference type="AlphaFoldDB" id="A0A0R2ABV3"/>
<keyword evidence="4 5" id="KW-0479">Metal-binding</keyword>
<comment type="subunit">
    <text evidence="2">Homohexamer.</text>
</comment>
<dbReference type="EMBL" id="AYYP01000029">
    <property type="protein sequence ID" value="KRM64615.1"/>
    <property type="molecule type" value="Genomic_DNA"/>
</dbReference>
<dbReference type="SUPFAM" id="SSF102705">
    <property type="entry name" value="NIF3 (NGG1p interacting factor 3)-like"/>
    <property type="match status" value="1"/>
</dbReference>
<dbReference type="PANTHER" id="PTHR13799">
    <property type="entry name" value="NGG1 INTERACTING FACTOR 3"/>
    <property type="match status" value="1"/>
</dbReference>
<dbReference type="GO" id="GO:0046872">
    <property type="term" value="F:metal ion binding"/>
    <property type="evidence" value="ECO:0007669"/>
    <property type="project" value="UniProtKB-KW"/>
</dbReference>
<feature type="binding site" evidence="5">
    <location>
        <position position="220"/>
    </location>
    <ligand>
        <name>a divalent metal cation</name>
        <dbReference type="ChEBI" id="CHEBI:60240"/>
        <label>1</label>
    </ligand>
</feature>
<protein>
    <recommendedName>
        <fullName evidence="3">GTP cyclohydrolase 1 type 2 homolog</fullName>
    </recommendedName>
</protein>
<feature type="binding site" evidence="5">
    <location>
        <position position="104"/>
    </location>
    <ligand>
        <name>a divalent metal cation</name>
        <dbReference type="ChEBI" id="CHEBI:60240"/>
        <label>1</label>
    </ligand>
</feature>
<evidence type="ECO:0000313" key="7">
    <source>
        <dbReference type="Proteomes" id="UP000051008"/>
    </source>
</evidence>
<feature type="binding site" evidence="5">
    <location>
        <position position="223"/>
    </location>
    <ligand>
        <name>a divalent metal cation</name>
        <dbReference type="ChEBI" id="CHEBI:60240"/>
        <label>1</label>
    </ligand>
</feature>
<dbReference type="Gene3D" id="3.40.1390.30">
    <property type="entry name" value="NIF3 (NGG1p interacting factor 3)-like"/>
    <property type="match status" value="2"/>
</dbReference>
<dbReference type="PANTHER" id="PTHR13799:SF14">
    <property type="entry name" value="GTP CYCLOHYDROLASE 1 TYPE 2 HOMOLOG"/>
    <property type="match status" value="1"/>
</dbReference>
<evidence type="ECO:0000256" key="4">
    <source>
        <dbReference type="ARBA" id="ARBA00022723"/>
    </source>
</evidence>
<feature type="binding site" evidence="5">
    <location>
        <position position="65"/>
    </location>
    <ligand>
        <name>a divalent metal cation</name>
        <dbReference type="ChEBI" id="CHEBI:60240"/>
        <label>1</label>
    </ligand>
</feature>
<proteinExistence type="inferred from homology"/>
<evidence type="ECO:0000256" key="2">
    <source>
        <dbReference type="ARBA" id="ARBA00011643"/>
    </source>
</evidence>
<dbReference type="NCBIfam" id="TIGR00486">
    <property type="entry name" value="YbgI_SA1388"/>
    <property type="match status" value="1"/>
</dbReference>
<dbReference type="GO" id="GO:0005737">
    <property type="term" value="C:cytoplasm"/>
    <property type="evidence" value="ECO:0007669"/>
    <property type="project" value="TreeGrafter"/>
</dbReference>
<evidence type="ECO:0000256" key="3">
    <source>
        <dbReference type="ARBA" id="ARBA00022112"/>
    </source>
</evidence>
<dbReference type="Proteomes" id="UP000051008">
    <property type="component" value="Unassembled WGS sequence"/>
</dbReference>
<name>A0A0R2ABV3_9LACO</name>
<dbReference type="OrthoDB" id="9792792at2"/>
<accession>A0A0R2ABV3</accession>
<comment type="caution">
    <text evidence="6">The sequence shown here is derived from an EMBL/GenBank/DDBJ whole genome shotgun (WGS) entry which is preliminary data.</text>
</comment>
<organism evidence="6 7">
    <name type="scientific">Ligilactobacillus agilis DSM 20509</name>
    <dbReference type="NCBI Taxonomy" id="1423718"/>
    <lineage>
        <taxon>Bacteria</taxon>
        <taxon>Bacillati</taxon>
        <taxon>Bacillota</taxon>
        <taxon>Bacilli</taxon>
        <taxon>Lactobacillales</taxon>
        <taxon>Lactobacillaceae</taxon>
        <taxon>Ligilactobacillus</taxon>
    </lineage>
</organism>
<dbReference type="InterPro" id="IPR036069">
    <property type="entry name" value="DUF34/NIF3_sf"/>
</dbReference>
<keyword evidence="7" id="KW-1185">Reference proteome</keyword>
<dbReference type="PATRIC" id="fig|1423718.3.peg.1822"/>
<evidence type="ECO:0000256" key="5">
    <source>
        <dbReference type="PIRSR" id="PIRSR602678-1"/>
    </source>
</evidence>
<dbReference type="InterPro" id="IPR002678">
    <property type="entry name" value="DUF34/NIF3"/>
</dbReference>
<dbReference type="Pfam" id="PF01784">
    <property type="entry name" value="DUF34_NIF3"/>
    <property type="match status" value="1"/>
</dbReference>
<reference evidence="6 7" key="1">
    <citation type="journal article" date="2015" name="Genome Announc.">
        <title>Expanding the biotechnology potential of lactobacilli through comparative genomics of 213 strains and associated genera.</title>
        <authorList>
            <person name="Sun Z."/>
            <person name="Harris H.M."/>
            <person name="McCann A."/>
            <person name="Guo C."/>
            <person name="Argimon S."/>
            <person name="Zhang W."/>
            <person name="Yang X."/>
            <person name="Jeffery I.B."/>
            <person name="Cooney J.C."/>
            <person name="Kagawa T.F."/>
            <person name="Liu W."/>
            <person name="Song Y."/>
            <person name="Salvetti E."/>
            <person name="Wrobel A."/>
            <person name="Rasinkangas P."/>
            <person name="Parkhill J."/>
            <person name="Rea M.C."/>
            <person name="O'Sullivan O."/>
            <person name="Ritari J."/>
            <person name="Douillard F.P."/>
            <person name="Paul Ross R."/>
            <person name="Yang R."/>
            <person name="Briner A.E."/>
            <person name="Felis G.E."/>
            <person name="de Vos W.M."/>
            <person name="Barrangou R."/>
            <person name="Klaenhammer T.R."/>
            <person name="Caufield P.W."/>
            <person name="Cui Y."/>
            <person name="Zhang H."/>
            <person name="O'Toole P.W."/>
        </authorList>
    </citation>
    <scope>NUCLEOTIDE SEQUENCE [LARGE SCALE GENOMIC DNA]</scope>
    <source>
        <strain evidence="6 7">DSM 20509</strain>
    </source>
</reference>
<evidence type="ECO:0000256" key="1">
    <source>
        <dbReference type="ARBA" id="ARBA00006964"/>
    </source>
</evidence>
<comment type="similarity">
    <text evidence="1">Belongs to the GTP cyclohydrolase I type 2/NIF3 family.</text>
</comment>
<dbReference type="FunFam" id="3.40.1390.30:FF:000001">
    <property type="entry name" value="GTP cyclohydrolase 1 type 2"/>
    <property type="match status" value="1"/>
</dbReference>
<evidence type="ECO:0000313" key="6">
    <source>
        <dbReference type="EMBL" id="KRM64615.1"/>
    </source>
</evidence>